<name>A0A1H3LIN2_9FIRM</name>
<dbReference type="OrthoDB" id="9811476at2"/>
<dbReference type="Pfam" id="PF00291">
    <property type="entry name" value="PALP"/>
    <property type="match status" value="1"/>
</dbReference>
<evidence type="ECO:0000256" key="6">
    <source>
        <dbReference type="ARBA" id="ARBA00023239"/>
    </source>
</evidence>
<dbReference type="Proteomes" id="UP000199230">
    <property type="component" value="Unassembled WGS sequence"/>
</dbReference>
<reference evidence="10 11" key="1">
    <citation type="submission" date="2016-10" db="EMBL/GenBank/DDBJ databases">
        <authorList>
            <person name="de Groot N.N."/>
        </authorList>
    </citation>
    <scope>NUCLEOTIDE SEQUENCE [LARGE SCALE GENOMIC DNA]</scope>
    <source>
        <strain evidence="10 11">APO</strain>
    </source>
</reference>
<dbReference type="PANTHER" id="PTHR48078:SF6">
    <property type="entry name" value="L-THREONINE DEHYDRATASE CATABOLIC TDCB"/>
    <property type="match status" value="1"/>
</dbReference>
<protein>
    <recommendedName>
        <fullName evidence="4">threonine ammonia-lyase</fullName>
        <ecNumber evidence="4">4.3.1.19</ecNumber>
    </recommendedName>
    <alternativeName>
        <fullName evidence="8">Threonine deaminase</fullName>
    </alternativeName>
</protein>
<dbReference type="GO" id="GO:0006567">
    <property type="term" value="P:L-threonine catabolic process"/>
    <property type="evidence" value="ECO:0007669"/>
    <property type="project" value="TreeGrafter"/>
</dbReference>
<comment type="catalytic activity">
    <reaction evidence="1">
        <text>L-threonine = 2-oxobutanoate + NH4(+)</text>
        <dbReference type="Rhea" id="RHEA:22108"/>
        <dbReference type="ChEBI" id="CHEBI:16763"/>
        <dbReference type="ChEBI" id="CHEBI:28938"/>
        <dbReference type="ChEBI" id="CHEBI:57926"/>
        <dbReference type="EC" id="4.3.1.19"/>
    </reaction>
</comment>
<dbReference type="InterPro" id="IPR050147">
    <property type="entry name" value="Ser/Thr_Dehydratase"/>
</dbReference>
<evidence type="ECO:0000313" key="11">
    <source>
        <dbReference type="Proteomes" id="UP000199230"/>
    </source>
</evidence>
<evidence type="ECO:0000256" key="4">
    <source>
        <dbReference type="ARBA" id="ARBA00012096"/>
    </source>
</evidence>
<dbReference type="InterPro" id="IPR036052">
    <property type="entry name" value="TrpB-like_PALP_sf"/>
</dbReference>
<evidence type="ECO:0000259" key="9">
    <source>
        <dbReference type="Pfam" id="PF00291"/>
    </source>
</evidence>
<dbReference type="GO" id="GO:0004794">
    <property type="term" value="F:threonine deaminase activity"/>
    <property type="evidence" value="ECO:0007669"/>
    <property type="project" value="UniProtKB-EC"/>
</dbReference>
<dbReference type="FunFam" id="3.40.50.1100:FF:000005">
    <property type="entry name" value="Threonine dehydratase catabolic"/>
    <property type="match status" value="1"/>
</dbReference>
<evidence type="ECO:0000256" key="7">
    <source>
        <dbReference type="ARBA" id="ARBA00025527"/>
    </source>
</evidence>
<evidence type="ECO:0000256" key="2">
    <source>
        <dbReference type="ARBA" id="ARBA00001933"/>
    </source>
</evidence>
<dbReference type="InterPro" id="IPR001926">
    <property type="entry name" value="TrpB-like_PALP"/>
</dbReference>
<sequence>MKYESSKDWKSLCLQDVLLASKRIHGLILKTPLIESPDLAFRSGAHQVSIKLESLQHTGAFKLRGAGNKILSLEEEKRRKGVITFSTGNHGRAVAYTAAKLGIKAVVCLSEKVPQNRVEMVKALKAEPMIFGQSQDEAEDHFEQLIRKHGYIPVPPFDDPEIIAGQGTVVLEMLQKNPQIDTLLVQLSGGGLLAGAALTAKSMNPKIKIIGVSIQQSPAMLESLKAGKPVEIEEKPTIAGSLSGGIGRKNEYTLPLIEHYVDEHVLITEEKVIEGMKYAFEKHQLVAEGAAVVGISALLNHKVDVTGKNVGVMMTGSCVESKAYLEIIGNVVD</sequence>
<keyword evidence="11" id="KW-1185">Reference proteome</keyword>
<keyword evidence="5" id="KW-0663">Pyridoxal phosphate</keyword>
<dbReference type="Gene3D" id="3.40.50.1100">
    <property type="match status" value="2"/>
</dbReference>
<evidence type="ECO:0000256" key="1">
    <source>
        <dbReference type="ARBA" id="ARBA00001274"/>
    </source>
</evidence>
<dbReference type="EMBL" id="FNPV01000003">
    <property type="protein sequence ID" value="SDY64407.1"/>
    <property type="molecule type" value="Genomic_DNA"/>
</dbReference>
<proteinExistence type="inferred from homology"/>
<comment type="cofactor">
    <cofactor evidence="2">
        <name>pyridoxal 5'-phosphate</name>
        <dbReference type="ChEBI" id="CHEBI:597326"/>
    </cofactor>
</comment>
<dbReference type="GO" id="GO:0006565">
    <property type="term" value="P:L-serine catabolic process"/>
    <property type="evidence" value="ECO:0007669"/>
    <property type="project" value="TreeGrafter"/>
</dbReference>
<feature type="domain" description="Tryptophan synthase beta chain-like PALP" evidence="9">
    <location>
        <begin position="27"/>
        <end position="316"/>
    </location>
</feature>
<comment type="function">
    <text evidence="7">Catalyzes the anaerobic formation of alpha-ketobutyrate and ammonia from threonine in a two-step reaction. The first step involved a dehydration of threonine and a production of enamine intermediates (aminocrotonate), which tautomerizes to its imine form (iminobutyrate). Both intermediates are unstable and short-lived. The second step is the nonenzymatic hydrolysis of the enamine/imine intermediates to form 2-ketobutyrate and free ammonia. In the low water environment of the cell, the second step is accelerated by RidA.</text>
</comment>
<dbReference type="GO" id="GO:0009097">
    <property type="term" value="P:isoleucine biosynthetic process"/>
    <property type="evidence" value="ECO:0007669"/>
    <property type="project" value="TreeGrafter"/>
</dbReference>
<evidence type="ECO:0000256" key="5">
    <source>
        <dbReference type="ARBA" id="ARBA00022898"/>
    </source>
</evidence>
<dbReference type="GO" id="GO:0030170">
    <property type="term" value="F:pyridoxal phosphate binding"/>
    <property type="evidence" value="ECO:0007669"/>
    <property type="project" value="InterPro"/>
</dbReference>
<dbReference type="RefSeq" id="WP_093312011.1">
    <property type="nucleotide sequence ID" value="NZ_FNPV01000003.1"/>
</dbReference>
<dbReference type="PANTHER" id="PTHR48078">
    <property type="entry name" value="THREONINE DEHYDRATASE, MITOCHONDRIAL-RELATED"/>
    <property type="match status" value="1"/>
</dbReference>
<evidence type="ECO:0000256" key="8">
    <source>
        <dbReference type="ARBA" id="ARBA00031427"/>
    </source>
</evidence>
<accession>A0A1H3LIN2</accession>
<dbReference type="EC" id="4.3.1.19" evidence="4"/>
<keyword evidence="6" id="KW-0456">Lyase</keyword>
<dbReference type="SUPFAM" id="SSF53686">
    <property type="entry name" value="Tryptophan synthase beta subunit-like PLP-dependent enzymes"/>
    <property type="match status" value="1"/>
</dbReference>
<gene>
    <name evidence="10" type="ORF">SAMN05192546_103246</name>
</gene>
<dbReference type="PROSITE" id="PS00165">
    <property type="entry name" value="DEHYDRATASE_SER_THR"/>
    <property type="match status" value="1"/>
</dbReference>
<evidence type="ECO:0000256" key="3">
    <source>
        <dbReference type="ARBA" id="ARBA00010869"/>
    </source>
</evidence>
<dbReference type="AlphaFoldDB" id="A0A1H3LIN2"/>
<dbReference type="CDD" id="cd01562">
    <property type="entry name" value="Thr-dehyd"/>
    <property type="match status" value="1"/>
</dbReference>
<dbReference type="STRING" id="159292.SAMN05192546_103246"/>
<comment type="similarity">
    <text evidence="3">Belongs to the serine/threonine dehydratase family.</text>
</comment>
<evidence type="ECO:0000313" key="10">
    <source>
        <dbReference type="EMBL" id="SDY64407.1"/>
    </source>
</evidence>
<dbReference type="GO" id="GO:0003941">
    <property type="term" value="F:L-serine ammonia-lyase activity"/>
    <property type="evidence" value="ECO:0007669"/>
    <property type="project" value="TreeGrafter"/>
</dbReference>
<dbReference type="InterPro" id="IPR000634">
    <property type="entry name" value="Ser/Thr_deHydtase_PyrdxlP-BS"/>
</dbReference>
<organism evidence="10 11">
    <name type="scientific">Tindallia californiensis</name>
    <dbReference type="NCBI Taxonomy" id="159292"/>
    <lineage>
        <taxon>Bacteria</taxon>
        <taxon>Bacillati</taxon>
        <taxon>Bacillota</taxon>
        <taxon>Clostridia</taxon>
        <taxon>Peptostreptococcales</taxon>
        <taxon>Tindalliaceae</taxon>
        <taxon>Tindallia</taxon>
    </lineage>
</organism>